<dbReference type="InterPro" id="IPR022742">
    <property type="entry name" value="Hydrolase_4"/>
</dbReference>
<gene>
    <name evidence="3" type="ORF">BEWA_001680</name>
</gene>
<protein>
    <recommendedName>
        <fullName evidence="2">Serine aminopeptidase S33 domain-containing protein</fullName>
    </recommendedName>
</protein>
<feature type="domain" description="Serine aminopeptidase S33" evidence="2">
    <location>
        <begin position="501"/>
        <end position="720"/>
    </location>
</feature>
<dbReference type="Pfam" id="PF04385">
    <property type="entry name" value="FAINT"/>
    <property type="match status" value="3"/>
</dbReference>
<reference evidence="3 4" key="1">
    <citation type="journal article" date="2012" name="BMC Genomics">
        <title>Comparative genomic analysis and phylogenetic position of Theileria equi.</title>
        <authorList>
            <person name="Kappmeyer L.S."/>
            <person name="Thiagarajan M."/>
            <person name="Herndon D.R."/>
            <person name="Ramsay J.D."/>
            <person name="Caler E."/>
            <person name="Djikeng A."/>
            <person name="Gillespie J.J."/>
            <person name="Lau A.O."/>
            <person name="Roalson E.H."/>
            <person name="Silva J.C."/>
            <person name="Silva M.G."/>
            <person name="Suarez C.E."/>
            <person name="Ueti M.W."/>
            <person name="Nene V.M."/>
            <person name="Mealey R.H."/>
            <person name="Knowles D.P."/>
            <person name="Brayton K.A."/>
        </authorList>
    </citation>
    <scope>NUCLEOTIDE SEQUENCE [LARGE SCALE GENOMIC DNA]</scope>
    <source>
        <strain evidence="3 4">WA</strain>
    </source>
</reference>
<feature type="region of interest" description="Disordered" evidence="1">
    <location>
        <begin position="79"/>
        <end position="105"/>
    </location>
</feature>
<dbReference type="KEGG" id="beq:BEWA_001680"/>
<dbReference type="Pfam" id="PF12146">
    <property type="entry name" value="Hydrolase_4"/>
    <property type="match status" value="1"/>
</dbReference>
<dbReference type="InterPro" id="IPR007480">
    <property type="entry name" value="DUF529"/>
</dbReference>
<evidence type="ECO:0000313" key="3">
    <source>
        <dbReference type="EMBL" id="AFZ80761.1"/>
    </source>
</evidence>
<dbReference type="PANTHER" id="PTHR11614">
    <property type="entry name" value="PHOSPHOLIPASE-RELATED"/>
    <property type="match status" value="1"/>
</dbReference>
<feature type="compositionally biased region" description="Basic and acidic residues" evidence="1">
    <location>
        <begin position="79"/>
        <end position="91"/>
    </location>
</feature>
<dbReference type="GeneID" id="15805625"/>
<dbReference type="AlphaFoldDB" id="L0B0H1"/>
<dbReference type="STRING" id="1537102.L0B0H1"/>
<dbReference type="OrthoDB" id="2498029at2759"/>
<dbReference type="EMBL" id="CP001670">
    <property type="protein sequence ID" value="AFZ80761.1"/>
    <property type="molecule type" value="Genomic_DNA"/>
</dbReference>
<dbReference type="eggNOG" id="ENOG502RSYW">
    <property type="taxonomic scope" value="Eukaryota"/>
</dbReference>
<sequence>MGDLTLDISSITSNEFHVERLTAYYIPILKIKPNYSKFIQKVVNGSTTLWKSTSGKKCVYLSLVLDNKQPLMLKLDVVESKEDSTDPKGEETLSSPRSTHSTTPIHSLANSARSIHYDGALAQESIYIDVRRSKVISDHLFFEAFHKMVSKHITYYSVSLNISGSNNETMFYNVNRHSYSVYVPTPGYALTKVKDGLSTIWKGGSATCTHVTVYFNGLRPVLVGLWVKNGSSQKPLYFRKKSRWSQINEDEYARKLSFYGLSRSTLEICTVDINNTNDERLCINSLSSLQAKVTRFTPLPGCVVKRVMDGKTTIWDSVCDDKCVYIWLYSRGDTQSTIYLLVHGHSGRKVLYYAKNVGGKWNSVDSYKHISILTTQSILTTSALSGVQSILDARSIHETVYAHSTFKPKIVMGSFINSKGLSIKTYECRVQESKGRIVLVHGAWGYFGSIFLRWNVEWNNKHFGYTPIEHCNSFDMSTYSHIFKDSENALEALPQCQYEGSLVEALNDLGYSVYAIDLQSMGRSESVTDTRFYVEDFNDFARDVAQYVEIVKGKGCKECHLIGFSMGGNIVLRAAMEYKKATGDVITDSVICIGGMYNIESQLDTMIKRLGIRLSHGARYLVPKMVNMFEDYKCFGKSNDSFMWYNDPFTYDRNLAVRTVFELFKAARELDLQQYPDVLPTLFIHSIGDPMCSIQGARNVSKQLEGNAKLVELEGDCHNIVASHFVSNLTPILRDWLMHK</sequence>
<organism evidence="3 4">
    <name type="scientific">Theileria equi strain WA</name>
    <dbReference type="NCBI Taxonomy" id="1537102"/>
    <lineage>
        <taxon>Eukaryota</taxon>
        <taxon>Sar</taxon>
        <taxon>Alveolata</taxon>
        <taxon>Apicomplexa</taxon>
        <taxon>Aconoidasida</taxon>
        <taxon>Piroplasmida</taxon>
        <taxon>Theileriidae</taxon>
        <taxon>Theileria</taxon>
    </lineage>
</organism>
<dbReference type="RefSeq" id="XP_004830427.1">
    <property type="nucleotide sequence ID" value="XM_004830370.1"/>
</dbReference>
<dbReference type="Proteomes" id="UP000031512">
    <property type="component" value="Chromosome 3"/>
</dbReference>
<dbReference type="VEuPathDB" id="PiroplasmaDB:BEWA_001680"/>
<dbReference type="InterPro" id="IPR051044">
    <property type="entry name" value="MAG_DAG_Lipase"/>
</dbReference>
<dbReference type="SUPFAM" id="SSF53474">
    <property type="entry name" value="alpha/beta-Hydrolases"/>
    <property type="match status" value="1"/>
</dbReference>
<evidence type="ECO:0000259" key="2">
    <source>
        <dbReference type="Pfam" id="PF12146"/>
    </source>
</evidence>
<evidence type="ECO:0000313" key="4">
    <source>
        <dbReference type="Proteomes" id="UP000031512"/>
    </source>
</evidence>
<feature type="compositionally biased region" description="Polar residues" evidence="1">
    <location>
        <begin position="92"/>
        <end position="105"/>
    </location>
</feature>
<name>L0B0H1_THEEQ</name>
<keyword evidence="4" id="KW-1185">Reference proteome</keyword>
<evidence type="ECO:0000256" key="1">
    <source>
        <dbReference type="SAM" id="MobiDB-lite"/>
    </source>
</evidence>
<accession>L0B0H1</accession>
<dbReference type="InterPro" id="IPR029058">
    <property type="entry name" value="AB_hydrolase_fold"/>
</dbReference>
<dbReference type="Gene3D" id="3.40.50.1820">
    <property type="entry name" value="alpha/beta hydrolase"/>
    <property type="match status" value="1"/>
</dbReference>
<proteinExistence type="predicted"/>